<gene>
    <name evidence="7" type="ORF">RM423_07340</name>
</gene>
<feature type="transmembrane region" description="Helical" evidence="6">
    <location>
        <begin position="683"/>
        <end position="705"/>
    </location>
</feature>
<dbReference type="NCBIfam" id="TIGR00374">
    <property type="entry name" value="flippase-like domain"/>
    <property type="match status" value="1"/>
</dbReference>
<dbReference type="InterPro" id="IPR022791">
    <property type="entry name" value="L-PG_synthase/AglD"/>
</dbReference>
<comment type="subcellular location">
    <subcellularLocation>
        <location evidence="1">Cell membrane</location>
        <topology evidence="1">Multi-pass membrane protein</topology>
    </subcellularLocation>
</comment>
<evidence type="ECO:0000313" key="7">
    <source>
        <dbReference type="EMBL" id="MDT0261208.1"/>
    </source>
</evidence>
<evidence type="ECO:0000256" key="3">
    <source>
        <dbReference type="ARBA" id="ARBA00022692"/>
    </source>
</evidence>
<feature type="transmembrane region" description="Helical" evidence="6">
    <location>
        <begin position="742"/>
        <end position="765"/>
    </location>
</feature>
<dbReference type="PANTHER" id="PTHR39087">
    <property type="entry name" value="UPF0104 MEMBRANE PROTEIN MJ1595"/>
    <property type="match status" value="1"/>
</dbReference>
<feature type="transmembrane region" description="Helical" evidence="6">
    <location>
        <begin position="148"/>
        <end position="165"/>
    </location>
</feature>
<reference evidence="8" key="1">
    <citation type="submission" date="2023-07" db="EMBL/GenBank/DDBJ databases">
        <title>30 novel species of actinomycetes from the DSMZ collection.</title>
        <authorList>
            <person name="Nouioui I."/>
        </authorList>
    </citation>
    <scope>NUCLEOTIDE SEQUENCE [LARGE SCALE GENOMIC DNA]</scope>
    <source>
        <strain evidence="8">DSM 44399</strain>
    </source>
</reference>
<feature type="transmembrane region" description="Helical" evidence="6">
    <location>
        <begin position="491"/>
        <end position="510"/>
    </location>
</feature>
<dbReference type="PANTHER" id="PTHR39087:SF2">
    <property type="entry name" value="UPF0104 MEMBRANE PROTEIN MJ1595"/>
    <property type="match status" value="1"/>
</dbReference>
<comment type="caution">
    <text evidence="7">The sequence shown here is derived from an EMBL/GenBank/DDBJ whole genome shotgun (WGS) entry which is preliminary data.</text>
</comment>
<feature type="transmembrane region" description="Helical" evidence="6">
    <location>
        <begin position="29"/>
        <end position="50"/>
    </location>
</feature>
<feature type="transmembrane region" description="Helical" evidence="6">
    <location>
        <begin position="70"/>
        <end position="91"/>
    </location>
</feature>
<keyword evidence="3 6" id="KW-0812">Transmembrane</keyword>
<sequence length="790" mass="83338">MATERPGAGTEPIELRDSAPSRVRRSLDLVRLSGLLLAVLVLVGLGLIARDTSRGINSDLARLVSDVPHVLLRSVSLLAAFGALALPLAFMVRDIVRGQTRRLIEAVLTGLLSIGVVAALNELLDAFPASQLHVALVRVGSSGSVRPLDTYLAALLAFTTVLGLADVVWRGLLASVIALYVLSVFTATQASLLSLALSLVVGATIGITVRYSAGSVNERPDAAQLAAALAERGIELASLLRIESTLDGRSYEATTRGGHLLRVQVLDRDLLASGAVYNLYRLIRIRTDLAPAPALSLERVAEHRSLLAMAASAAGVPVPRLIAGVRCGPDTIVLVYEWRETTALTDPTPAQLDELWRAVTLLHRNRVTHRGLTLGQIRLGVDGDVLLPIPEDGAAFANDLRISLDRVQLLITTAQWAGAEQAVRSARHVLTDEELAATVPVLQPIALSRQTREALRQDSALLEAVRDQVQAQTNQPAPDLARVERVRPRTIISIAAVIVTGYLIVGQLGTVDLVTVLSGARWQWVPLVLAASAATYVAAALSLTGYVRERLPFARTVLVQLAASFAGFVTPPSVGGLALNIRYLRKSNVSTAGAATSVGLSQVVNGVSHVVLLIAFATATGEPAHHSVPIPGWAFVALGALAALMLLALALPAVRRWLLGWLLPPLREAVPRLLNLLTNPAKLAEGVVGALLLNGCYIAALWFSVHAFDGRVGVAQVAVVYLAGAAIGSVAPTPGGLGAVEIALSTGLAAAGMASAAAISAVLLFRLATFWLPVPLGWVALRWLQRREAL</sequence>
<feature type="transmembrane region" description="Helical" evidence="6">
    <location>
        <begin position="632"/>
        <end position="654"/>
    </location>
</feature>
<keyword evidence="4 6" id="KW-1133">Transmembrane helix</keyword>
<proteinExistence type="predicted"/>
<name>A0ABU2J8Y8_9ACTN</name>
<dbReference type="InterPro" id="IPR011009">
    <property type="entry name" value="Kinase-like_dom_sf"/>
</dbReference>
<dbReference type="Pfam" id="PF03706">
    <property type="entry name" value="LPG_synthase_TM"/>
    <property type="match status" value="1"/>
</dbReference>
<evidence type="ECO:0000256" key="6">
    <source>
        <dbReference type="SAM" id="Phobius"/>
    </source>
</evidence>
<keyword evidence="5 6" id="KW-0472">Membrane</keyword>
<dbReference type="Proteomes" id="UP001183176">
    <property type="component" value="Unassembled WGS sequence"/>
</dbReference>
<feature type="transmembrane region" description="Helical" evidence="6">
    <location>
        <begin position="712"/>
        <end position="730"/>
    </location>
</feature>
<evidence type="ECO:0000256" key="4">
    <source>
        <dbReference type="ARBA" id="ARBA00022989"/>
    </source>
</evidence>
<feature type="transmembrane region" description="Helical" evidence="6">
    <location>
        <begin position="599"/>
        <end position="620"/>
    </location>
</feature>
<evidence type="ECO:0000256" key="2">
    <source>
        <dbReference type="ARBA" id="ARBA00022475"/>
    </source>
</evidence>
<dbReference type="EMBL" id="JAVREH010000006">
    <property type="protein sequence ID" value="MDT0261208.1"/>
    <property type="molecule type" value="Genomic_DNA"/>
</dbReference>
<organism evidence="7 8">
    <name type="scientific">Jatrophihabitans lederbergiae</name>
    <dbReference type="NCBI Taxonomy" id="3075547"/>
    <lineage>
        <taxon>Bacteria</taxon>
        <taxon>Bacillati</taxon>
        <taxon>Actinomycetota</taxon>
        <taxon>Actinomycetes</taxon>
        <taxon>Jatrophihabitantales</taxon>
        <taxon>Jatrophihabitantaceae</taxon>
        <taxon>Jatrophihabitans</taxon>
    </lineage>
</organism>
<feature type="transmembrane region" description="Helical" evidence="6">
    <location>
        <begin position="558"/>
        <end position="579"/>
    </location>
</feature>
<evidence type="ECO:0000313" key="8">
    <source>
        <dbReference type="Proteomes" id="UP001183176"/>
    </source>
</evidence>
<dbReference type="RefSeq" id="WP_311422361.1">
    <property type="nucleotide sequence ID" value="NZ_JAVREH010000006.1"/>
</dbReference>
<keyword evidence="2" id="KW-1003">Cell membrane</keyword>
<accession>A0ABU2J8Y8</accession>
<evidence type="ECO:0000256" key="5">
    <source>
        <dbReference type="ARBA" id="ARBA00023136"/>
    </source>
</evidence>
<feature type="transmembrane region" description="Helical" evidence="6">
    <location>
        <begin position="103"/>
        <end position="120"/>
    </location>
</feature>
<keyword evidence="8" id="KW-1185">Reference proteome</keyword>
<evidence type="ECO:0000256" key="1">
    <source>
        <dbReference type="ARBA" id="ARBA00004651"/>
    </source>
</evidence>
<dbReference type="SUPFAM" id="SSF56112">
    <property type="entry name" value="Protein kinase-like (PK-like)"/>
    <property type="match status" value="1"/>
</dbReference>
<feature type="transmembrane region" description="Helical" evidence="6">
    <location>
        <begin position="522"/>
        <end position="546"/>
    </location>
</feature>
<protein>
    <submittedName>
        <fullName evidence="7">Lysylphosphatidylglycerol synthase transmembrane domain-containing protein</fullName>
    </submittedName>
</protein>